<comment type="caution">
    <text evidence="17">The sequence shown here is derived from an EMBL/GenBank/DDBJ whole genome shotgun (WGS) entry which is preliminary data.</text>
</comment>
<keyword evidence="9 17" id="KW-0418">Kinase</keyword>
<keyword evidence="12" id="KW-0902">Two-component regulatory system</keyword>
<keyword evidence="18" id="KW-1185">Reference proteome</keyword>
<organism evidence="17 18">
    <name type="scientific">Paenibacillus thermoaerophilus</name>
    <dbReference type="NCBI Taxonomy" id="1215385"/>
    <lineage>
        <taxon>Bacteria</taxon>
        <taxon>Bacillati</taxon>
        <taxon>Bacillota</taxon>
        <taxon>Bacilli</taxon>
        <taxon>Bacillales</taxon>
        <taxon>Paenibacillaceae</taxon>
        <taxon>Paenibacillus</taxon>
    </lineage>
</organism>
<evidence type="ECO:0000256" key="10">
    <source>
        <dbReference type="ARBA" id="ARBA00022840"/>
    </source>
</evidence>
<name>A0ABW2V299_9BACL</name>
<dbReference type="InterPro" id="IPR036890">
    <property type="entry name" value="HATPase_C_sf"/>
</dbReference>
<evidence type="ECO:0000313" key="18">
    <source>
        <dbReference type="Proteomes" id="UP001596528"/>
    </source>
</evidence>
<dbReference type="CDD" id="cd06225">
    <property type="entry name" value="HAMP"/>
    <property type="match status" value="1"/>
</dbReference>
<evidence type="ECO:0000256" key="14">
    <source>
        <dbReference type="SAM" id="Phobius"/>
    </source>
</evidence>
<dbReference type="PANTHER" id="PTHR45528">
    <property type="entry name" value="SENSOR HISTIDINE KINASE CPXA"/>
    <property type="match status" value="1"/>
</dbReference>
<keyword evidence="7 14" id="KW-0812">Transmembrane</keyword>
<evidence type="ECO:0000256" key="6">
    <source>
        <dbReference type="ARBA" id="ARBA00022679"/>
    </source>
</evidence>
<keyword evidence="6" id="KW-0808">Transferase</keyword>
<dbReference type="Proteomes" id="UP001596528">
    <property type="component" value="Unassembled WGS sequence"/>
</dbReference>
<evidence type="ECO:0000256" key="11">
    <source>
        <dbReference type="ARBA" id="ARBA00022989"/>
    </source>
</evidence>
<evidence type="ECO:0000256" key="12">
    <source>
        <dbReference type="ARBA" id="ARBA00023012"/>
    </source>
</evidence>
<dbReference type="InterPro" id="IPR050398">
    <property type="entry name" value="HssS/ArlS-like"/>
</dbReference>
<dbReference type="Pfam" id="PF00512">
    <property type="entry name" value="HisKA"/>
    <property type="match status" value="1"/>
</dbReference>
<dbReference type="InterPro" id="IPR003660">
    <property type="entry name" value="HAMP_dom"/>
</dbReference>
<gene>
    <name evidence="17" type="ORF">ACFQWB_05290</name>
</gene>
<comment type="subcellular location">
    <subcellularLocation>
        <location evidence="2">Cell membrane</location>
        <topology evidence="2">Multi-pass membrane protein</topology>
    </subcellularLocation>
</comment>
<dbReference type="EC" id="2.7.13.3" evidence="3"/>
<keyword evidence="8" id="KW-0547">Nucleotide-binding</keyword>
<evidence type="ECO:0000256" key="1">
    <source>
        <dbReference type="ARBA" id="ARBA00000085"/>
    </source>
</evidence>
<dbReference type="Pfam" id="PF02518">
    <property type="entry name" value="HATPase_c"/>
    <property type="match status" value="1"/>
</dbReference>
<evidence type="ECO:0000259" key="15">
    <source>
        <dbReference type="PROSITE" id="PS50109"/>
    </source>
</evidence>
<keyword evidence="13 14" id="KW-0472">Membrane</keyword>
<feature type="domain" description="Histidine kinase" evidence="15">
    <location>
        <begin position="259"/>
        <end position="454"/>
    </location>
</feature>
<dbReference type="InterPro" id="IPR005467">
    <property type="entry name" value="His_kinase_dom"/>
</dbReference>
<evidence type="ECO:0000256" key="8">
    <source>
        <dbReference type="ARBA" id="ARBA00022741"/>
    </source>
</evidence>
<feature type="transmembrane region" description="Helical" evidence="14">
    <location>
        <begin position="168"/>
        <end position="191"/>
    </location>
</feature>
<proteinExistence type="predicted"/>
<evidence type="ECO:0000313" key="17">
    <source>
        <dbReference type="EMBL" id="MFC7749358.1"/>
    </source>
</evidence>
<accession>A0ABW2V299</accession>
<dbReference type="GO" id="GO:0016301">
    <property type="term" value="F:kinase activity"/>
    <property type="evidence" value="ECO:0007669"/>
    <property type="project" value="UniProtKB-KW"/>
</dbReference>
<evidence type="ECO:0000259" key="16">
    <source>
        <dbReference type="PROSITE" id="PS50885"/>
    </source>
</evidence>
<dbReference type="EMBL" id="JBHTGQ010000011">
    <property type="protein sequence ID" value="MFC7749358.1"/>
    <property type="molecule type" value="Genomic_DNA"/>
</dbReference>
<dbReference type="PROSITE" id="PS50109">
    <property type="entry name" value="HIS_KIN"/>
    <property type="match status" value="1"/>
</dbReference>
<dbReference type="PROSITE" id="PS50885">
    <property type="entry name" value="HAMP"/>
    <property type="match status" value="1"/>
</dbReference>
<protein>
    <recommendedName>
        <fullName evidence="3">histidine kinase</fullName>
        <ecNumber evidence="3">2.7.13.3</ecNumber>
    </recommendedName>
</protein>
<keyword evidence="11 14" id="KW-1133">Transmembrane helix</keyword>
<comment type="catalytic activity">
    <reaction evidence="1">
        <text>ATP + protein L-histidine = ADP + protein N-phospho-L-histidine.</text>
        <dbReference type="EC" id="2.7.13.3"/>
    </reaction>
</comment>
<feature type="domain" description="HAMP" evidence="16">
    <location>
        <begin position="192"/>
        <end position="244"/>
    </location>
</feature>
<evidence type="ECO:0000256" key="9">
    <source>
        <dbReference type="ARBA" id="ARBA00022777"/>
    </source>
</evidence>
<sequence length="454" mass="51666">MFGLKHSLLAKYMLIIFVALVLLPFIFPVASLIMYLPANFGYGEAEADSRYADGSRLEQMWHAEAEKLGGASDEAIARRLRELKDAYPEASVYWVDRNGITRDRIPENPAIPEVWSASYTVQFMKERRDGDPFTVVAFIGKERQEGFMVFELPRKHMKGLGERMWEDYSFVVIIGTLAVLALFLLISLLFFNRIRRRLVRLQTAMTRPGENGIPSPVEVMHMDEIGHLETAFNGMIRKLEESRIREAEEEALRRELIAKLSHDLRTPLTAIRSHAYGLRNEPLTERGKESVELIERKIGYLGQLIENLFSYSLLSAGKYPYRPKRVDIVRMTKTLLAGWYPLFEQEGFEIDPDLPEEPVYWEIDPAWLERVLDNHFQNVLRHAKSGRYIGVTVTPDHGGSIVIRDRGPGMGGESAEKGAGLGLSITRLMLKEMRLRGETRTGPGGTTITIGPER</sequence>
<evidence type="ECO:0000256" key="4">
    <source>
        <dbReference type="ARBA" id="ARBA00022475"/>
    </source>
</evidence>
<dbReference type="PANTHER" id="PTHR45528:SF9">
    <property type="entry name" value="SENSOR HISTIDINE KINASE YBDK"/>
    <property type="match status" value="1"/>
</dbReference>
<evidence type="ECO:0000256" key="2">
    <source>
        <dbReference type="ARBA" id="ARBA00004651"/>
    </source>
</evidence>
<dbReference type="InterPro" id="IPR003594">
    <property type="entry name" value="HATPase_dom"/>
</dbReference>
<feature type="transmembrane region" description="Helical" evidence="14">
    <location>
        <begin position="12"/>
        <end position="36"/>
    </location>
</feature>
<dbReference type="SMART" id="SM00388">
    <property type="entry name" value="HisKA"/>
    <property type="match status" value="1"/>
</dbReference>
<dbReference type="RefSeq" id="WP_138789563.1">
    <property type="nucleotide sequence ID" value="NZ_JBHTGQ010000011.1"/>
</dbReference>
<dbReference type="InterPro" id="IPR003661">
    <property type="entry name" value="HisK_dim/P_dom"/>
</dbReference>
<dbReference type="InterPro" id="IPR036097">
    <property type="entry name" value="HisK_dim/P_sf"/>
</dbReference>
<dbReference type="SMART" id="SM00387">
    <property type="entry name" value="HATPase_c"/>
    <property type="match status" value="1"/>
</dbReference>
<evidence type="ECO:0000256" key="13">
    <source>
        <dbReference type="ARBA" id="ARBA00023136"/>
    </source>
</evidence>
<dbReference type="SUPFAM" id="SSF47384">
    <property type="entry name" value="Homodimeric domain of signal transducing histidine kinase"/>
    <property type="match status" value="1"/>
</dbReference>
<evidence type="ECO:0000256" key="3">
    <source>
        <dbReference type="ARBA" id="ARBA00012438"/>
    </source>
</evidence>
<evidence type="ECO:0000256" key="7">
    <source>
        <dbReference type="ARBA" id="ARBA00022692"/>
    </source>
</evidence>
<dbReference type="Gene3D" id="3.30.565.10">
    <property type="entry name" value="Histidine kinase-like ATPase, C-terminal domain"/>
    <property type="match status" value="1"/>
</dbReference>
<evidence type="ECO:0000256" key="5">
    <source>
        <dbReference type="ARBA" id="ARBA00022553"/>
    </source>
</evidence>
<dbReference type="Gene3D" id="6.10.340.10">
    <property type="match status" value="1"/>
</dbReference>
<dbReference type="CDD" id="cd18773">
    <property type="entry name" value="PDC1_HK_sensor"/>
    <property type="match status" value="1"/>
</dbReference>
<dbReference type="SUPFAM" id="SSF55874">
    <property type="entry name" value="ATPase domain of HSP90 chaperone/DNA topoisomerase II/histidine kinase"/>
    <property type="match status" value="1"/>
</dbReference>
<reference evidence="18" key="1">
    <citation type="journal article" date="2019" name="Int. J. Syst. Evol. Microbiol.">
        <title>The Global Catalogue of Microorganisms (GCM) 10K type strain sequencing project: providing services to taxonomists for standard genome sequencing and annotation.</title>
        <authorList>
            <consortium name="The Broad Institute Genomics Platform"/>
            <consortium name="The Broad Institute Genome Sequencing Center for Infectious Disease"/>
            <person name="Wu L."/>
            <person name="Ma J."/>
        </authorList>
    </citation>
    <scope>NUCLEOTIDE SEQUENCE [LARGE SCALE GENOMIC DNA]</scope>
    <source>
        <strain evidence="18">JCM 18657</strain>
    </source>
</reference>
<dbReference type="Gene3D" id="1.10.287.130">
    <property type="match status" value="1"/>
</dbReference>
<keyword evidence="5" id="KW-0597">Phosphoprotein</keyword>
<keyword evidence="4" id="KW-1003">Cell membrane</keyword>
<dbReference type="CDD" id="cd00082">
    <property type="entry name" value="HisKA"/>
    <property type="match status" value="1"/>
</dbReference>
<keyword evidence="10" id="KW-0067">ATP-binding</keyword>